<protein>
    <submittedName>
        <fullName evidence="1">Histonelysine Nmethyltransferase SETMARlike [Hydra vulgaris]</fullName>
    </submittedName>
</protein>
<keyword evidence="1" id="KW-0808">Transferase</keyword>
<keyword evidence="1" id="KW-0489">Methyltransferase</keyword>
<proteinExistence type="predicted"/>
<dbReference type="GO" id="GO:0008168">
    <property type="term" value="F:methyltransferase activity"/>
    <property type="evidence" value="ECO:0007669"/>
    <property type="project" value="UniProtKB-KW"/>
</dbReference>
<name>A0A0K2T4F1_LEPSM</name>
<dbReference type="AlphaFoldDB" id="A0A0K2T4F1"/>
<accession>A0A0K2T4F1</accession>
<organism evidence="1">
    <name type="scientific">Lepeophtheirus salmonis</name>
    <name type="common">Salmon louse</name>
    <name type="synonym">Caligus salmonis</name>
    <dbReference type="NCBI Taxonomy" id="72036"/>
    <lineage>
        <taxon>Eukaryota</taxon>
        <taxon>Metazoa</taxon>
        <taxon>Ecdysozoa</taxon>
        <taxon>Arthropoda</taxon>
        <taxon>Crustacea</taxon>
        <taxon>Multicrustacea</taxon>
        <taxon>Hexanauplia</taxon>
        <taxon>Copepoda</taxon>
        <taxon>Siphonostomatoida</taxon>
        <taxon>Caligidae</taxon>
        <taxon>Lepeophtheirus</taxon>
    </lineage>
</organism>
<evidence type="ECO:0000313" key="1">
    <source>
        <dbReference type="EMBL" id="CDW20949.1"/>
    </source>
</evidence>
<dbReference type="EMBL" id="HACA01003588">
    <property type="protein sequence ID" value="CDW20949.1"/>
    <property type="molecule type" value="Transcribed_RNA"/>
</dbReference>
<reference evidence="1" key="1">
    <citation type="submission" date="2014-05" db="EMBL/GenBank/DDBJ databases">
        <authorList>
            <person name="Chronopoulou M."/>
        </authorList>
    </citation>
    <scope>NUCLEOTIDE SEQUENCE</scope>
    <source>
        <tissue evidence="1">Whole organism</tissue>
    </source>
</reference>
<sequence length="85" mass="9966">MKLGSIITLRNIIESQLSGLHAMNRIQSVYCFNSRLASLWFPLFWDAHGIMCIRYLEKGWTIKINYCIAWLESLRYEISQKNGPI</sequence>
<dbReference type="GO" id="GO:0032259">
    <property type="term" value="P:methylation"/>
    <property type="evidence" value="ECO:0007669"/>
    <property type="project" value="UniProtKB-KW"/>
</dbReference>